<organism evidence="1 2">
    <name type="scientific">Diphasiastrum complanatum</name>
    <name type="common">Issler's clubmoss</name>
    <name type="synonym">Lycopodium complanatum</name>
    <dbReference type="NCBI Taxonomy" id="34168"/>
    <lineage>
        <taxon>Eukaryota</taxon>
        <taxon>Viridiplantae</taxon>
        <taxon>Streptophyta</taxon>
        <taxon>Embryophyta</taxon>
        <taxon>Tracheophyta</taxon>
        <taxon>Lycopodiopsida</taxon>
        <taxon>Lycopodiales</taxon>
        <taxon>Lycopodiaceae</taxon>
        <taxon>Lycopodioideae</taxon>
        <taxon>Diphasiastrum</taxon>
    </lineage>
</organism>
<dbReference type="EMBL" id="CM055102">
    <property type="protein sequence ID" value="KAJ7538346.1"/>
    <property type="molecule type" value="Genomic_DNA"/>
</dbReference>
<keyword evidence="2" id="KW-1185">Reference proteome</keyword>
<dbReference type="Proteomes" id="UP001162992">
    <property type="component" value="Chromosome 11"/>
</dbReference>
<reference evidence="2" key="1">
    <citation type="journal article" date="2024" name="Proc. Natl. Acad. Sci. U.S.A.">
        <title>Extraordinary preservation of gene collinearity over three hundred million years revealed in homosporous lycophytes.</title>
        <authorList>
            <person name="Li C."/>
            <person name="Wickell D."/>
            <person name="Kuo L.Y."/>
            <person name="Chen X."/>
            <person name="Nie B."/>
            <person name="Liao X."/>
            <person name="Peng D."/>
            <person name="Ji J."/>
            <person name="Jenkins J."/>
            <person name="Williams M."/>
            <person name="Shu S."/>
            <person name="Plott C."/>
            <person name="Barry K."/>
            <person name="Rajasekar S."/>
            <person name="Grimwood J."/>
            <person name="Han X."/>
            <person name="Sun S."/>
            <person name="Hou Z."/>
            <person name="He W."/>
            <person name="Dai G."/>
            <person name="Sun C."/>
            <person name="Schmutz J."/>
            <person name="Leebens-Mack J.H."/>
            <person name="Li F.W."/>
            <person name="Wang L."/>
        </authorList>
    </citation>
    <scope>NUCLEOTIDE SEQUENCE [LARGE SCALE GENOMIC DNA]</scope>
    <source>
        <strain evidence="2">cv. PW_Plant_1</strain>
    </source>
</reference>
<sequence length="149" mass="16938">MAVSLFLSGFLSFTLCNLYENSGLRSLYKHSVTLCLMHEGRPSRLKGTRQFLCYAFVAARSGILRCLFLQRNGQALLLTFVNRSMTQCKTQSHFVIHTYSNINTQDEVKYTSVLVVRSHSVEREAQSLFVLVHHFLSRACGAKHYPAIC</sequence>
<evidence type="ECO:0000313" key="2">
    <source>
        <dbReference type="Proteomes" id="UP001162992"/>
    </source>
</evidence>
<comment type="caution">
    <text evidence="1">The sequence shown here is derived from an EMBL/GenBank/DDBJ whole genome shotgun (WGS) entry which is preliminary data.</text>
</comment>
<name>A0ACC2C8I3_DIPCM</name>
<evidence type="ECO:0000313" key="1">
    <source>
        <dbReference type="EMBL" id="KAJ7538346.1"/>
    </source>
</evidence>
<accession>A0ACC2C8I3</accession>
<proteinExistence type="predicted"/>
<protein>
    <submittedName>
        <fullName evidence="1">Uncharacterized protein</fullName>
    </submittedName>
</protein>
<gene>
    <name evidence="1" type="ORF">O6H91_11G044200</name>
</gene>